<dbReference type="AlphaFoldDB" id="A0A1I7SGX2"/>
<dbReference type="eggNOG" id="KOG2597">
    <property type="taxonomic scope" value="Eukaryota"/>
</dbReference>
<dbReference type="Pfam" id="PF18295">
    <property type="entry name" value="Pdase_M17_N2"/>
    <property type="match status" value="1"/>
</dbReference>
<dbReference type="Proteomes" id="UP000095284">
    <property type="component" value="Unplaced"/>
</dbReference>
<organism evidence="2 3">
    <name type="scientific">Bursaphelenchus xylophilus</name>
    <name type="common">Pinewood nematode worm</name>
    <name type="synonym">Aphelenchoides xylophilus</name>
    <dbReference type="NCBI Taxonomy" id="6326"/>
    <lineage>
        <taxon>Eukaryota</taxon>
        <taxon>Metazoa</taxon>
        <taxon>Ecdysozoa</taxon>
        <taxon>Nematoda</taxon>
        <taxon>Chromadorea</taxon>
        <taxon>Rhabditida</taxon>
        <taxon>Tylenchina</taxon>
        <taxon>Tylenchomorpha</taxon>
        <taxon>Aphelenchoidea</taxon>
        <taxon>Aphelenchoididae</taxon>
        <taxon>Bursaphelenchus</taxon>
    </lineage>
</organism>
<name>A0A1I7SGX2_BURXY</name>
<dbReference type="WBParaSite" id="BXY_1228700.1">
    <property type="protein sequence ID" value="BXY_1228700.1"/>
    <property type="gene ID" value="BXY_1228700"/>
</dbReference>
<evidence type="ECO:0000259" key="1">
    <source>
        <dbReference type="Pfam" id="PF18295"/>
    </source>
</evidence>
<dbReference type="Gene3D" id="3.40.50.10590">
    <property type="entry name" value="Zn-dependent exopeptidases"/>
    <property type="match status" value="1"/>
</dbReference>
<dbReference type="InterPro" id="IPR041417">
    <property type="entry name" value="NPEPL1_N"/>
</dbReference>
<evidence type="ECO:0000313" key="2">
    <source>
        <dbReference type="Proteomes" id="UP000095284"/>
    </source>
</evidence>
<protein>
    <submittedName>
        <fullName evidence="3">Pdase_M17_N2 domain-containing protein</fullName>
    </submittedName>
</protein>
<accession>A0A1I7SGX2</accession>
<proteinExistence type="predicted"/>
<reference evidence="3" key="1">
    <citation type="submission" date="2016-11" db="UniProtKB">
        <authorList>
            <consortium name="WormBaseParasite"/>
        </authorList>
    </citation>
    <scope>IDENTIFICATION</scope>
</reference>
<sequence>MATIKVSAGLNAEVFTLPDAQVVIVGKHKLLKQLTFDSELARKLKGVDEKLFQLAVSQLQPSSSVSLYLDLAKIISVSDETSRCNAPSNSNEIFKELKSLRLSNNVKALVIVIFAEFEHVLPSVIAAARAFPAFSRKTSGKQLEDVQVEVVVTTEGKVYLHFTKVYIRMVTYKSNRVSWPETAISCLLGF</sequence>
<feature type="domain" description="Probable aminopeptidase NPEPL1 N-terminal" evidence="1">
    <location>
        <begin position="21"/>
        <end position="139"/>
    </location>
</feature>
<evidence type="ECO:0000313" key="3">
    <source>
        <dbReference type="WBParaSite" id="BXY_1228700.1"/>
    </source>
</evidence>